<dbReference type="PROSITE" id="PS50878">
    <property type="entry name" value="RT_POL"/>
    <property type="match status" value="1"/>
</dbReference>
<comment type="caution">
    <text evidence="3">The sequence shown here is derived from an EMBL/GenBank/DDBJ whole genome shotgun (WGS) entry which is preliminary data.</text>
</comment>
<dbReference type="InterPro" id="IPR002156">
    <property type="entry name" value="RNaseH_domain"/>
</dbReference>
<dbReference type="PROSITE" id="PS50879">
    <property type="entry name" value="RNASE_H_1"/>
    <property type="match status" value="1"/>
</dbReference>
<feature type="domain" description="RNase H type-1" evidence="2">
    <location>
        <begin position="850"/>
        <end position="988"/>
    </location>
</feature>
<reference evidence="3 4" key="1">
    <citation type="submission" date="2017-11" db="EMBL/GenBank/DDBJ databases">
        <title>De novo assembly and phasing of dikaryotic genomes from two isolates of Puccinia coronata f. sp. avenae, the causal agent of oat crown rust.</title>
        <authorList>
            <person name="Miller M.E."/>
            <person name="Zhang Y."/>
            <person name="Omidvar V."/>
            <person name="Sperschneider J."/>
            <person name="Schwessinger B."/>
            <person name="Raley C."/>
            <person name="Palmer J.M."/>
            <person name="Garnica D."/>
            <person name="Upadhyaya N."/>
            <person name="Rathjen J."/>
            <person name="Taylor J.M."/>
            <person name="Park R.F."/>
            <person name="Dodds P.N."/>
            <person name="Hirsch C.D."/>
            <person name="Kianian S.F."/>
            <person name="Figueroa M."/>
        </authorList>
    </citation>
    <scope>NUCLEOTIDE SEQUENCE [LARGE SCALE GENOMIC DNA]</scope>
    <source>
        <strain evidence="3">12SD80</strain>
    </source>
</reference>
<dbReference type="SUPFAM" id="SSF56672">
    <property type="entry name" value="DNA/RNA polymerases"/>
    <property type="match status" value="1"/>
</dbReference>
<dbReference type="SUPFAM" id="SSF56219">
    <property type="entry name" value="DNase I-like"/>
    <property type="match status" value="1"/>
</dbReference>
<dbReference type="InterPro" id="IPR000477">
    <property type="entry name" value="RT_dom"/>
</dbReference>
<dbReference type="InterPro" id="IPR043502">
    <property type="entry name" value="DNA/RNA_pol_sf"/>
</dbReference>
<dbReference type="GO" id="GO:0003676">
    <property type="term" value="F:nucleic acid binding"/>
    <property type="evidence" value="ECO:0007669"/>
    <property type="project" value="InterPro"/>
</dbReference>
<accession>A0A2N5SVN4</accession>
<dbReference type="InterPro" id="IPR036691">
    <property type="entry name" value="Endo/exonu/phosph_ase_sf"/>
</dbReference>
<gene>
    <name evidence="3" type="ORF">PCASD_18364</name>
</gene>
<dbReference type="CDD" id="cd09276">
    <property type="entry name" value="Rnase_HI_RT_non_LTR"/>
    <property type="match status" value="1"/>
</dbReference>
<protein>
    <recommendedName>
        <fullName evidence="5">Reverse transcriptase domain-containing protein</fullName>
    </recommendedName>
</protein>
<evidence type="ECO:0008006" key="5">
    <source>
        <dbReference type="Google" id="ProtNLM"/>
    </source>
</evidence>
<dbReference type="InterPro" id="IPR036397">
    <property type="entry name" value="RNaseH_sf"/>
</dbReference>
<dbReference type="CDD" id="cd01650">
    <property type="entry name" value="RT_nLTR_like"/>
    <property type="match status" value="1"/>
</dbReference>
<evidence type="ECO:0000259" key="1">
    <source>
        <dbReference type="PROSITE" id="PS50878"/>
    </source>
</evidence>
<dbReference type="AlphaFoldDB" id="A0A2N5SVN4"/>
<evidence type="ECO:0000313" key="3">
    <source>
        <dbReference type="EMBL" id="PLW17287.1"/>
    </source>
</evidence>
<evidence type="ECO:0000313" key="4">
    <source>
        <dbReference type="Proteomes" id="UP000235392"/>
    </source>
</evidence>
<dbReference type="InterPro" id="IPR012337">
    <property type="entry name" value="RNaseH-like_sf"/>
</dbReference>
<name>A0A2N5SVN4_9BASI</name>
<proteinExistence type="predicted"/>
<dbReference type="GO" id="GO:0004523">
    <property type="term" value="F:RNA-DNA hybrid ribonuclease activity"/>
    <property type="evidence" value="ECO:0007669"/>
    <property type="project" value="InterPro"/>
</dbReference>
<dbReference type="SUPFAM" id="SSF53098">
    <property type="entry name" value="Ribonuclease H-like"/>
    <property type="match status" value="1"/>
</dbReference>
<dbReference type="Proteomes" id="UP000235392">
    <property type="component" value="Unassembled WGS sequence"/>
</dbReference>
<dbReference type="Pfam" id="PF14529">
    <property type="entry name" value="Exo_endo_phos_2"/>
    <property type="match status" value="1"/>
</dbReference>
<dbReference type="Gene3D" id="3.60.10.10">
    <property type="entry name" value="Endonuclease/exonuclease/phosphatase"/>
    <property type="match status" value="1"/>
</dbReference>
<dbReference type="PANTHER" id="PTHR33481:SF1">
    <property type="entry name" value="ENDONUCLEASE_EXONUCLEASE_PHOSPHATASE DOMAIN-CONTAINING PROTEIN-RELATED"/>
    <property type="match status" value="1"/>
</dbReference>
<evidence type="ECO:0000259" key="2">
    <source>
        <dbReference type="PROSITE" id="PS50879"/>
    </source>
</evidence>
<dbReference type="InterPro" id="IPR005135">
    <property type="entry name" value="Endo/exonuclease/phosphatase"/>
</dbReference>
<organism evidence="3 4">
    <name type="scientific">Puccinia coronata f. sp. avenae</name>
    <dbReference type="NCBI Taxonomy" id="200324"/>
    <lineage>
        <taxon>Eukaryota</taxon>
        <taxon>Fungi</taxon>
        <taxon>Dikarya</taxon>
        <taxon>Basidiomycota</taxon>
        <taxon>Pucciniomycotina</taxon>
        <taxon>Pucciniomycetes</taxon>
        <taxon>Pucciniales</taxon>
        <taxon>Pucciniaceae</taxon>
        <taxon>Puccinia</taxon>
    </lineage>
</organism>
<dbReference type="Gene3D" id="3.30.420.10">
    <property type="entry name" value="Ribonuclease H-like superfamily/Ribonuclease H"/>
    <property type="match status" value="1"/>
</dbReference>
<dbReference type="Pfam" id="PF00075">
    <property type="entry name" value="RNase_H"/>
    <property type="match status" value="1"/>
</dbReference>
<feature type="domain" description="Reverse transcriptase" evidence="1">
    <location>
        <begin position="369"/>
        <end position="643"/>
    </location>
</feature>
<sequence length="1126" mass="125184">MVGVEVTQTGKVFRLLNIYNPPLSFSLVDELKSWLTTVYSRQQPVIISMDANLHHGHWNPPGTRKTEPEARILLSTLSRSGFWMVSPKHVPTFYSSKGRGSTIDLVWANFLGSKLVRSALVSCDNFGSDHQAIHVQLSVGKPTPTYHWRQPFWSELDGPKQEQITAKLRTMAAEAHTDPTVQVERLTSFLIQAQRELGRRVQSNQAKAKPWWCCRTLDPVLRERNRARRLSEATQLAAPFGRPSGGRPVPSTLFLVKVGGRRGSPSERLRRNTCIPLRDSGGTLVRDKLKQAELLFRGTSVTNVAIDLSDVPADLPGRFVSYPPVSMKEVASAIRRISPKKAPGIDGLANELLKSLSEPLSDILTTLYNNILLQSSFPAPWKVAVTTIIRKHGKPDYTNPSAYRPIALLSTMSKVFELIVARRITAWAKKSGVLAEGHFGGRRGSGTEDALFALEHWVKAKWREGKAVAALFLDVKLAYPSVHPGRLIHYLFQLKFPVYLILIIADFLRGRSTTIRLDDFVSTAFPIEIGLPQGSPLSVILYILYNNSLLNKSFRTSLDTVSIGYVDDVVHLVADQSITVAKDRLEEEGRRSLKWGDSHGAIFDRAKAQFLWLTKRKPPADGFPFGDQILKPVTEVKWLGVWLDSKLLFNKNFRALEEKAHKTMTQLRIFGCSRWGAKEKDRIQLIKSVLFPRVLYGAALWATRPNSGKVAALATKVNRLAGIFSLGVFKLTSNKFILNRSGLPDFSDEVIRTSFSFFFRKLTVIKPNNIIRDFILNSRADSTAKFASSAQLGLAAEKVDVALALKPENIYLPFEYGVGAARDLECRLLDTSKEDAINSVKSLISSYDSDPEARVIFSDGSFHPEKGGAGAAVCPGRNVLSSFALGGNTLVSNHESEAAGVLAGLGLANVLSSGTDVRRILLLVDNQGVIRRVNDPTAPKPGQGLFAEIDQALATLPEHLQVTLAWCPGHRDILGNEMADQLAKESLESSSAQHLDIPSNYKKVHRRAMTVSPARLPNPLELHIAFSLLINQLASGHCALKYHLFKICRALDPLCANCGARETVFHFMNFCPKYRSIRVTLRRNLRSLRIRFKAARLDAILNERKAEVALAKFLQDSQRFPDQFPK</sequence>
<dbReference type="EMBL" id="PGCI01000754">
    <property type="protein sequence ID" value="PLW17287.1"/>
    <property type="molecule type" value="Genomic_DNA"/>
</dbReference>
<dbReference type="Pfam" id="PF00078">
    <property type="entry name" value="RVT_1"/>
    <property type="match status" value="1"/>
</dbReference>
<dbReference type="PANTHER" id="PTHR33481">
    <property type="entry name" value="REVERSE TRANSCRIPTASE"/>
    <property type="match status" value="1"/>
</dbReference>